<dbReference type="InterPro" id="IPR012349">
    <property type="entry name" value="Split_barrel_FMN-bd"/>
</dbReference>
<keyword evidence="3" id="KW-1185">Reference proteome</keyword>
<dbReference type="Gene3D" id="2.30.110.10">
    <property type="entry name" value="Electron Transport, Fmn-binding Protein, Chain A"/>
    <property type="match status" value="1"/>
</dbReference>
<dbReference type="GO" id="GO:0010181">
    <property type="term" value="F:FMN binding"/>
    <property type="evidence" value="ECO:0007669"/>
    <property type="project" value="InterPro"/>
</dbReference>
<gene>
    <name evidence="2" type="ORF">LshimejAT787_1301350</name>
</gene>
<comment type="caution">
    <text evidence="2">The sequence shown here is derived from an EMBL/GenBank/DDBJ whole genome shotgun (WGS) entry which is preliminary data.</text>
</comment>
<accession>A0A9P3PX70</accession>
<protein>
    <submittedName>
        <fullName evidence="2">Flavin reductase like domain containing protein</fullName>
    </submittedName>
</protein>
<evidence type="ECO:0000259" key="1">
    <source>
        <dbReference type="Pfam" id="PF01613"/>
    </source>
</evidence>
<name>A0A9P3PX70_LYOSH</name>
<dbReference type="OrthoDB" id="2015405at2759"/>
<evidence type="ECO:0000313" key="3">
    <source>
        <dbReference type="Proteomes" id="UP001063166"/>
    </source>
</evidence>
<reference evidence="2" key="1">
    <citation type="submission" date="2022-07" db="EMBL/GenBank/DDBJ databases">
        <title>The genome of Lyophyllum shimeji provides insight into the initial evolution of ectomycorrhizal fungal genome.</title>
        <authorList>
            <person name="Kobayashi Y."/>
            <person name="Shibata T."/>
            <person name="Hirakawa H."/>
            <person name="Shigenobu S."/>
            <person name="Nishiyama T."/>
            <person name="Yamada A."/>
            <person name="Hasebe M."/>
            <person name="Kawaguchi M."/>
        </authorList>
    </citation>
    <scope>NUCLEOTIDE SEQUENCE</scope>
    <source>
        <strain evidence="2">AT787</strain>
    </source>
</reference>
<dbReference type="Pfam" id="PF01613">
    <property type="entry name" value="Flavin_Reduct"/>
    <property type="match status" value="1"/>
</dbReference>
<dbReference type="EMBL" id="BRPK01000013">
    <property type="protein sequence ID" value="GLB43234.1"/>
    <property type="molecule type" value="Genomic_DNA"/>
</dbReference>
<feature type="domain" description="Flavin reductase like" evidence="1">
    <location>
        <begin position="14"/>
        <end position="138"/>
    </location>
</feature>
<sequence>MADILKNTQPEDPSHMVVNILSAAQAEAAVQFSRADLYPEPFASVPYCLSKEGQPVLEGSLGALSCRVVGRPLPLYDLGYLEGRGRDRDEELSLEPEPGGAMASELFIARVLRVETLDTREEDAEDPRTLPLLYHRRAQIPSMNRVRRSTPPIMTALAGASRGTAFKPARSILPAPQVVKGVWNDTGTVHVNEDAPAEQSTLAIHMRKMTWKASHQLAGNQSWNLAATEPVCAASIPIGIESKLAFVADAAWLPAFVQRRVLAIKSMLGLA</sequence>
<dbReference type="Proteomes" id="UP001063166">
    <property type="component" value="Unassembled WGS sequence"/>
</dbReference>
<dbReference type="AlphaFoldDB" id="A0A9P3PX70"/>
<dbReference type="InterPro" id="IPR002563">
    <property type="entry name" value="Flavin_Rdtase-like_dom"/>
</dbReference>
<evidence type="ECO:0000313" key="2">
    <source>
        <dbReference type="EMBL" id="GLB43234.1"/>
    </source>
</evidence>
<organism evidence="2 3">
    <name type="scientific">Lyophyllum shimeji</name>
    <name type="common">Hon-shimeji</name>
    <name type="synonym">Tricholoma shimeji</name>
    <dbReference type="NCBI Taxonomy" id="47721"/>
    <lineage>
        <taxon>Eukaryota</taxon>
        <taxon>Fungi</taxon>
        <taxon>Dikarya</taxon>
        <taxon>Basidiomycota</taxon>
        <taxon>Agaricomycotina</taxon>
        <taxon>Agaricomycetes</taxon>
        <taxon>Agaricomycetidae</taxon>
        <taxon>Agaricales</taxon>
        <taxon>Tricholomatineae</taxon>
        <taxon>Lyophyllaceae</taxon>
        <taxon>Lyophyllum</taxon>
    </lineage>
</organism>
<dbReference type="SUPFAM" id="SSF50475">
    <property type="entry name" value="FMN-binding split barrel"/>
    <property type="match status" value="1"/>
</dbReference>
<proteinExistence type="predicted"/>